<organism evidence="2 3">
    <name type="scientific">Paludisphaera borealis</name>
    <dbReference type="NCBI Taxonomy" id="1387353"/>
    <lineage>
        <taxon>Bacteria</taxon>
        <taxon>Pseudomonadati</taxon>
        <taxon>Planctomycetota</taxon>
        <taxon>Planctomycetia</taxon>
        <taxon>Isosphaerales</taxon>
        <taxon>Isosphaeraceae</taxon>
        <taxon>Paludisphaera</taxon>
    </lineage>
</organism>
<dbReference type="Pfam" id="PF07596">
    <property type="entry name" value="SBP_bac_10"/>
    <property type="match status" value="1"/>
</dbReference>
<accession>A0A1U7CUY2</accession>
<dbReference type="STRING" id="1387353.BSF38_04309"/>
<dbReference type="InterPro" id="IPR027558">
    <property type="entry name" value="Pre_pil_HX9DG_C"/>
</dbReference>
<dbReference type="KEGG" id="pbor:BSF38_04309"/>
<reference evidence="3" key="1">
    <citation type="submission" date="2016-12" db="EMBL/GenBank/DDBJ databases">
        <title>Comparative genomics of four Isosphaeraceae planctomycetes: a common pool of plasmids and glycoside hydrolase genes.</title>
        <authorList>
            <person name="Ivanova A."/>
        </authorList>
    </citation>
    <scope>NUCLEOTIDE SEQUENCE [LARGE SCALE GENOMIC DNA]</scope>
    <source>
        <strain evidence="3">PX4</strain>
    </source>
</reference>
<protein>
    <submittedName>
        <fullName evidence="2">Type II secretion system protein G</fullName>
    </submittedName>
</protein>
<name>A0A1U7CUY2_9BACT</name>
<dbReference type="InterPro" id="IPR045584">
    <property type="entry name" value="Pilin-like"/>
</dbReference>
<proteinExistence type="predicted"/>
<dbReference type="InterPro" id="IPR011453">
    <property type="entry name" value="DUF1559"/>
</dbReference>
<dbReference type="AlphaFoldDB" id="A0A1U7CUY2"/>
<dbReference type="Proteomes" id="UP000186309">
    <property type="component" value="Chromosome"/>
</dbReference>
<dbReference type="Gene3D" id="3.30.700.10">
    <property type="entry name" value="Glycoprotein, Type 4 Pilin"/>
    <property type="match status" value="1"/>
</dbReference>
<dbReference type="PANTHER" id="PTHR30093:SF2">
    <property type="entry name" value="TYPE II SECRETION SYSTEM PROTEIN H"/>
    <property type="match status" value="1"/>
</dbReference>
<dbReference type="EMBL" id="CP019082">
    <property type="protein sequence ID" value="APW62757.1"/>
    <property type="molecule type" value="Genomic_DNA"/>
</dbReference>
<dbReference type="NCBIfam" id="TIGR04294">
    <property type="entry name" value="pre_pil_HX9DG"/>
    <property type="match status" value="1"/>
</dbReference>
<dbReference type="PANTHER" id="PTHR30093">
    <property type="entry name" value="GENERAL SECRETION PATHWAY PROTEIN G"/>
    <property type="match status" value="1"/>
</dbReference>
<evidence type="ECO:0000259" key="1">
    <source>
        <dbReference type="Pfam" id="PF07596"/>
    </source>
</evidence>
<evidence type="ECO:0000313" key="2">
    <source>
        <dbReference type="EMBL" id="APW62757.1"/>
    </source>
</evidence>
<gene>
    <name evidence="2" type="primary">xcpT_20</name>
    <name evidence="2" type="ORF">BSF38_04309</name>
</gene>
<dbReference type="InterPro" id="IPR012902">
    <property type="entry name" value="N_methyl_site"/>
</dbReference>
<sequence length="348" mass="36837">MGSFKPAMQRARTRGFTLIELLVVIAIIAVLIALLLPAVQAAREAARRIQCTNNLKQLGLALANYESSQSVLPMSVVVATTKTGTGFWSNGWSAQARLLPFIEQENAFNLINFTLSYSQPANTTVPQMTIAGFICPSEIKPQPKPTATAQYGVLNYNVNVGDWYVFGGVGSAPSRGAFSPNRSRRLAEFTDGLSNTLISSEVKTYQGFLTSCSLSTVLEPGSMPSPAADPYAAVPEYLSGACTYKTTGHAEWVDGASTETGFTTAWPPNKVVQGGPNANSAEVDLISKGEKAGGPTYAAIISRSYHPGGVNVLFGDGSVHFIKSSINGDTWRSLGSVSGGEVVSSDSY</sequence>
<keyword evidence="3" id="KW-1185">Reference proteome</keyword>
<dbReference type="SUPFAM" id="SSF54523">
    <property type="entry name" value="Pili subunits"/>
    <property type="match status" value="1"/>
</dbReference>
<evidence type="ECO:0000313" key="3">
    <source>
        <dbReference type="Proteomes" id="UP000186309"/>
    </source>
</evidence>
<dbReference type="NCBIfam" id="TIGR02532">
    <property type="entry name" value="IV_pilin_GFxxxE"/>
    <property type="match status" value="1"/>
</dbReference>
<feature type="domain" description="DUF1559" evidence="1">
    <location>
        <begin position="40"/>
        <end position="327"/>
    </location>
</feature>
<dbReference type="Pfam" id="PF07963">
    <property type="entry name" value="N_methyl"/>
    <property type="match status" value="1"/>
</dbReference>
<dbReference type="PROSITE" id="PS00409">
    <property type="entry name" value="PROKAR_NTER_METHYL"/>
    <property type="match status" value="1"/>
</dbReference>